<dbReference type="SUPFAM" id="SSF64182">
    <property type="entry name" value="DHH phosphoesterases"/>
    <property type="match status" value="1"/>
</dbReference>
<keyword evidence="4 12" id="KW-0812">Transmembrane</keyword>
<comment type="subcellular location">
    <subcellularLocation>
        <location evidence="1">Cell membrane</location>
        <topology evidence="1">Multi-pass membrane protein</topology>
    </subcellularLocation>
</comment>
<dbReference type="InterPro" id="IPR003156">
    <property type="entry name" value="DHHA1_dom"/>
</dbReference>
<dbReference type="GO" id="GO:0005840">
    <property type="term" value="C:ribosome"/>
    <property type="evidence" value="ECO:0007669"/>
    <property type="project" value="UniProtKB-KW"/>
</dbReference>
<dbReference type="InterPro" id="IPR029787">
    <property type="entry name" value="Nucleotide_cyclase"/>
</dbReference>
<dbReference type="PANTHER" id="PTHR47618">
    <property type="entry name" value="BIFUNCTIONAL OLIGORIBONUCLEASE AND PAP PHOSPHATASE NRNA"/>
    <property type="match status" value="1"/>
</dbReference>
<evidence type="ECO:0000256" key="4">
    <source>
        <dbReference type="ARBA" id="ARBA00022692"/>
    </source>
</evidence>
<dbReference type="Gene3D" id="3.30.450.20">
    <property type="entry name" value="PAS domain"/>
    <property type="match status" value="1"/>
</dbReference>
<evidence type="ECO:0000256" key="12">
    <source>
        <dbReference type="SAM" id="Phobius"/>
    </source>
</evidence>
<keyword evidence="6 11" id="KW-0694">RNA-binding</keyword>
<keyword evidence="5 11" id="KW-0699">rRNA-binding</keyword>
<organism evidence="14 15">
    <name type="scientific">Candidatus Phytoplasma sacchari</name>
    <dbReference type="NCBI Taxonomy" id="2609813"/>
    <lineage>
        <taxon>Bacteria</taxon>
        <taxon>Bacillati</taxon>
        <taxon>Mycoplasmatota</taxon>
        <taxon>Mollicutes</taxon>
        <taxon>Acholeplasmatales</taxon>
        <taxon>Acholeplasmataceae</taxon>
        <taxon>Candidatus Phytoplasma</taxon>
        <taxon>16SrXI (Rice yellow dwarf group)</taxon>
    </lineage>
</organism>
<proteinExistence type="inferred from homology"/>
<evidence type="ECO:0000256" key="3">
    <source>
        <dbReference type="ARBA" id="ARBA00022475"/>
    </source>
</evidence>
<evidence type="ECO:0000256" key="7">
    <source>
        <dbReference type="ARBA" id="ARBA00022980"/>
    </source>
</evidence>
<name>A0ABY7M1A9_9MOLU</name>
<comment type="function">
    <text evidence="11">Binds to the 23S rRNA.</text>
</comment>
<evidence type="ECO:0000259" key="13">
    <source>
        <dbReference type="PROSITE" id="PS50887"/>
    </source>
</evidence>
<dbReference type="EMBL" id="CP115156">
    <property type="protein sequence ID" value="WBL31503.1"/>
    <property type="molecule type" value="Genomic_DNA"/>
</dbReference>
<accession>A0ABY7M1A9</accession>
<dbReference type="NCBIfam" id="NF011110">
    <property type="entry name" value="PRK14538.1"/>
    <property type="match status" value="1"/>
</dbReference>
<keyword evidence="8 12" id="KW-1133">Transmembrane helix</keyword>
<dbReference type="InterPro" id="IPR001667">
    <property type="entry name" value="DDH_dom"/>
</dbReference>
<evidence type="ECO:0000313" key="15">
    <source>
        <dbReference type="Proteomes" id="UP001210120"/>
    </source>
</evidence>
<dbReference type="InterPro" id="IPR051319">
    <property type="entry name" value="Oligoribo/pAp-PDE_c-di-AMP_PDE"/>
</dbReference>
<reference evidence="14" key="1">
    <citation type="submission" date="2022-12" db="EMBL/GenBank/DDBJ databases">
        <title>Genomic Characterization of Candidatus Phytoplasma sacchari in China.</title>
        <authorList>
            <person name="Zhang R.-Y."/>
        </authorList>
    </citation>
    <scope>NUCLEOTIDE SEQUENCE [LARGE SCALE GENOMIC DNA]</scope>
    <source>
        <strain evidence="14">SCWL1</strain>
    </source>
</reference>
<keyword evidence="9 12" id="KW-0472">Membrane</keyword>
<dbReference type="InterPro" id="IPR049553">
    <property type="entry name" value="GdpP-like_PAS"/>
</dbReference>
<evidence type="ECO:0000256" key="10">
    <source>
        <dbReference type="ARBA" id="ARBA00023274"/>
    </source>
</evidence>
<keyword evidence="3" id="KW-1003">Cell membrane</keyword>
<dbReference type="InterPro" id="IPR020594">
    <property type="entry name" value="Ribosomal_bL9_bac/chp"/>
</dbReference>
<protein>
    <recommendedName>
        <fullName evidence="11">Large ribosomal subunit protein bL9</fullName>
    </recommendedName>
</protein>
<dbReference type="InterPro" id="IPR000160">
    <property type="entry name" value="GGDEF_dom"/>
</dbReference>
<dbReference type="Gene3D" id="3.30.70.270">
    <property type="match status" value="1"/>
</dbReference>
<evidence type="ECO:0000313" key="14">
    <source>
        <dbReference type="EMBL" id="WBL31503.1"/>
    </source>
</evidence>
<dbReference type="PANTHER" id="PTHR47618:SF2">
    <property type="entry name" value="CYCLIC-DI-AMP PHOSPHODIESTERASE GDPP"/>
    <property type="match status" value="1"/>
</dbReference>
<keyword evidence="15" id="KW-1185">Reference proteome</keyword>
<keyword evidence="10 11" id="KW-0687">Ribonucleoprotein</keyword>
<dbReference type="Gene3D" id="3.10.430.100">
    <property type="entry name" value="Ribosomal protein L9, C-terminal domain"/>
    <property type="match status" value="1"/>
</dbReference>
<dbReference type="InterPro" id="IPR038763">
    <property type="entry name" value="DHH_sf"/>
</dbReference>
<comment type="similarity">
    <text evidence="2 11">Belongs to the bacterial ribosomal protein bL9 family.</text>
</comment>
<evidence type="ECO:0000256" key="1">
    <source>
        <dbReference type="ARBA" id="ARBA00004651"/>
    </source>
</evidence>
<dbReference type="Proteomes" id="UP001210120">
    <property type="component" value="Chromosome"/>
</dbReference>
<keyword evidence="7 11" id="KW-0689">Ribosomal protein</keyword>
<dbReference type="Pfam" id="PF03948">
    <property type="entry name" value="Ribosomal_L9_C"/>
    <property type="match status" value="1"/>
</dbReference>
<feature type="domain" description="GGDEF" evidence="13">
    <location>
        <begin position="200"/>
        <end position="328"/>
    </location>
</feature>
<dbReference type="PROSITE" id="PS50887">
    <property type="entry name" value="GGDEF"/>
    <property type="match status" value="1"/>
</dbReference>
<evidence type="ECO:0000256" key="9">
    <source>
        <dbReference type="ARBA" id="ARBA00023136"/>
    </source>
</evidence>
<dbReference type="SUPFAM" id="SSF55658">
    <property type="entry name" value="L9 N-domain-like"/>
    <property type="match status" value="1"/>
</dbReference>
<dbReference type="SUPFAM" id="SSF55073">
    <property type="entry name" value="Nucleotide cyclase"/>
    <property type="match status" value="1"/>
</dbReference>
<dbReference type="Pfam" id="PF01368">
    <property type="entry name" value="DHH"/>
    <property type="match status" value="1"/>
</dbReference>
<dbReference type="InterPro" id="IPR009027">
    <property type="entry name" value="Ribosomal_bL9/RNase_H1_N"/>
</dbReference>
<dbReference type="Pfam" id="PF02272">
    <property type="entry name" value="DHHA1"/>
    <property type="match status" value="1"/>
</dbReference>
<evidence type="ECO:0000256" key="8">
    <source>
        <dbReference type="ARBA" id="ARBA00022989"/>
    </source>
</evidence>
<feature type="transmembrane region" description="Helical" evidence="12">
    <location>
        <begin position="50"/>
        <end position="75"/>
    </location>
</feature>
<evidence type="ECO:0000256" key="6">
    <source>
        <dbReference type="ARBA" id="ARBA00022884"/>
    </source>
</evidence>
<dbReference type="Gene3D" id="3.40.5.10">
    <property type="entry name" value="Ribosomal protein L9, N-terminal domain"/>
    <property type="match status" value="1"/>
</dbReference>
<feature type="transmembrane region" description="Helical" evidence="12">
    <location>
        <begin position="12"/>
        <end position="30"/>
    </location>
</feature>
<evidence type="ECO:0000256" key="5">
    <source>
        <dbReference type="ARBA" id="ARBA00022730"/>
    </source>
</evidence>
<dbReference type="Pfam" id="PF24898">
    <property type="entry name" value="GGDEF_GdpP"/>
    <property type="match status" value="1"/>
</dbReference>
<dbReference type="SMART" id="SM00267">
    <property type="entry name" value="GGDEF"/>
    <property type="match status" value="1"/>
</dbReference>
<evidence type="ECO:0000256" key="2">
    <source>
        <dbReference type="ARBA" id="ARBA00010605"/>
    </source>
</evidence>
<dbReference type="Pfam" id="PF21370">
    <property type="entry name" value="PAS_GdpP"/>
    <property type="match status" value="1"/>
</dbReference>
<dbReference type="SUPFAM" id="SSF55653">
    <property type="entry name" value="Ribosomal protein L9 C-domain"/>
    <property type="match status" value="1"/>
</dbReference>
<dbReference type="Pfam" id="PF01281">
    <property type="entry name" value="Ribosomal_L9_N"/>
    <property type="match status" value="1"/>
</dbReference>
<dbReference type="InterPro" id="IPR043128">
    <property type="entry name" value="Rev_trsase/Diguanyl_cyclase"/>
</dbReference>
<dbReference type="Gene3D" id="3.90.1640.10">
    <property type="entry name" value="inorganic pyrophosphatase (n-terminal core)"/>
    <property type="match status" value="1"/>
</dbReference>
<sequence length="847" mass="98872">MFGIFKKNNRYIIFFLILFFILLHTIYFDVSWIKEIVQEPNRALEEIKAIIFSLFISIFGKIIILCVIICIYSNIHKHFEIIRLKNRLELWSKLSYYVNDIGEEVFNELPIGIVVIDSISKEVQWLNNYAKKIFEIQDIVNISLKELNIQMFELIEYNQKKTILKLDSNIFDCMYKEEFNVFYLFNTTEREKIKKLYNQNTSSLIFISFDNFENSMKKCDLTEQSQIKVEYFSALYDFNEIYEGFLKQFTDDKFLLLLNRQQLEKMIEDRFYILKNIRNISNRYNLRITLSMGVACYNSSYNKLASYAQNAIELAKKRGGDQVVLDIENQKIKYFGATQISLSEDSKVSVRVNAEIIKDFLKNKGNCFIMGHIFPDLDSFGSMIAFYKIALSISSNHNHYLILDKEKIEKNFEFIYNEIVREDKDISRNIITTQKAEKMIDENSLLIILDTQSKNIINSPSLLNLTSNIIIIDHHRSTEEVIKNTLFSYIDSSSSSTSEMLIELTYFFNQKIDITPLEASIMYGGMIIDTNYFIYRTSARTLEAASQLIAKGADGSKVKFWLRQSFEKILEINELISKVEIYMKKYAIVKSNKIYKSRSFLSTVSENLLNIKNIDAAFTICKLNENLVGISARSYNDYNVQIIMEQMGGGGHINSAATQIYCDDIEEVVIKLKNIIFSECKGNWKNMKIILLEDIKNKGKKNDIVEVNMGYGNFLIKEGKAIIANNLTIKELQDRKKKEDEEKTKHILLLNKMKKDIDNKEIEIKVKVGPQGKFYGKITLNQITEIFYKKYKILIDNKKISLDRGEIHSVNEKYKVNVILDKDIIAFFYINVLEEDNKKDKVDKKSE</sequence>
<dbReference type="HAMAP" id="MF_00503">
    <property type="entry name" value="Ribosomal_bL9"/>
    <property type="match status" value="1"/>
</dbReference>
<dbReference type="InterPro" id="IPR020069">
    <property type="entry name" value="Ribosomal_bL9_C"/>
</dbReference>
<gene>
    <name evidence="11 14" type="primary">rplI</name>
    <name evidence="14" type="ORF">O7R10_00345</name>
</gene>
<dbReference type="InterPro" id="IPR036791">
    <property type="entry name" value="Ribosomal_bL9_C_sf"/>
</dbReference>
<dbReference type="InterPro" id="IPR036935">
    <property type="entry name" value="Ribosomal_bL9_N_sf"/>
</dbReference>
<evidence type="ECO:0000256" key="11">
    <source>
        <dbReference type="HAMAP-Rule" id="MF_00503"/>
    </source>
</evidence>
<dbReference type="InterPro" id="IPR020070">
    <property type="entry name" value="Ribosomal_bL9_N"/>
</dbReference>
<dbReference type="NCBIfam" id="TIGR00158">
    <property type="entry name" value="L9"/>
    <property type="match status" value="1"/>
</dbReference>
<dbReference type="Gene3D" id="3.10.310.30">
    <property type="match status" value="1"/>
</dbReference>